<dbReference type="PANTHER" id="PTHR38776">
    <property type="entry name" value="MLTA-INTERACTING PROTEIN-RELATED"/>
    <property type="match status" value="1"/>
</dbReference>
<sequence length="279" mass="31314">MLRFLISILLAGLVVSQNAIACEQDCIDTNQWQIGVAIGAGVRTNPLVDGDNIPLVILPDIAWYGEHFYLDNDELGYQLKNDADWALEGFVNINKEAANFAFWHPANLFSNMSMNSGFIGPSAEVKRSVSKDDVATRHWSVNGGVRMHWRHDNGELKASVATDVSGVHNGQQVELNYSYSTNLGSWRWSITPGLIWKSATLVDYYYGLDDRDGVDTFLYYEGRSGWYPSLALQLARPLAENWLLLASMSWTKLHKGMTDSPLLEERNIRGLFVGVAYQF</sequence>
<evidence type="ECO:0000313" key="7">
    <source>
        <dbReference type="EMBL" id="MBN7821483.1"/>
    </source>
</evidence>
<evidence type="ECO:0000256" key="4">
    <source>
        <dbReference type="ARBA" id="ARBA00023136"/>
    </source>
</evidence>
<evidence type="ECO:0000256" key="5">
    <source>
        <dbReference type="ARBA" id="ARBA00023237"/>
    </source>
</evidence>
<proteinExistence type="inferred from homology"/>
<keyword evidence="5" id="KW-0998">Cell outer membrane</keyword>
<reference evidence="7 8" key="1">
    <citation type="submission" date="2021-03" db="EMBL/GenBank/DDBJ databases">
        <title>novel species isolated from a fishpond in China.</title>
        <authorList>
            <person name="Lu H."/>
            <person name="Cai Z."/>
        </authorList>
    </citation>
    <scope>NUCLEOTIDE SEQUENCE [LARGE SCALE GENOMIC DNA]</scope>
    <source>
        <strain evidence="7 8">Y57</strain>
    </source>
</reference>
<protein>
    <submittedName>
        <fullName evidence="7">MipA/OmpV family protein</fullName>
    </submittedName>
</protein>
<dbReference type="PANTHER" id="PTHR38776:SF1">
    <property type="entry name" value="MLTA-INTERACTING PROTEIN-RELATED"/>
    <property type="match status" value="1"/>
</dbReference>
<dbReference type="InterPro" id="IPR010583">
    <property type="entry name" value="MipA"/>
</dbReference>
<evidence type="ECO:0000256" key="6">
    <source>
        <dbReference type="SAM" id="SignalP"/>
    </source>
</evidence>
<comment type="subcellular location">
    <subcellularLocation>
        <location evidence="1">Cell outer membrane</location>
    </subcellularLocation>
</comment>
<accession>A0ABS3CWI4</accession>
<comment type="caution">
    <text evidence="7">The sequence shown here is derived from an EMBL/GenBank/DDBJ whole genome shotgun (WGS) entry which is preliminary data.</text>
</comment>
<evidence type="ECO:0000256" key="2">
    <source>
        <dbReference type="ARBA" id="ARBA00005722"/>
    </source>
</evidence>
<dbReference type="RefSeq" id="WP_206595432.1">
    <property type="nucleotide sequence ID" value="NZ_JAFKCS010000019.1"/>
</dbReference>
<keyword evidence="3 6" id="KW-0732">Signal</keyword>
<dbReference type="Proteomes" id="UP000663992">
    <property type="component" value="Unassembled WGS sequence"/>
</dbReference>
<evidence type="ECO:0000256" key="1">
    <source>
        <dbReference type="ARBA" id="ARBA00004442"/>
    </source>
</evidence>
<dbReference type="Pfam" id="PF06629">
    <property type="entry name" value="MipA"/>
    <property type="match status" value="1"/>
</dbReference>
<dbReference type="EMBL" id="JAFKCS010000019">
    <property type="protein sequence ID" value="MBN7821483.1"/>
    <property type="molecule type" value="Genomic_DNA"/>
</dbReference>
<organism evidence="7 8">
    <name type="scientific">Bowmanella yangjiangensis</name>
    <dbReference type="NCBI Taxonomy" id="2811230"/>
    <lineage>
        <taxon>Bacteria</taxon>
        <taxon>Pseudomonadati</taxon>
        <taxon>Pseudomonadota</taxon>
        <taxon>Gammaproteobacteria</taxon>
        <taxon>Alteromonadales</taxon>
        <taxon>Alteromonadaceae</taxon>
        <taxon>Bowmanella</taxon>
    </lineage>
</organism>
<keyword evidence="4" id="KW-0472">Membrane</keyword>
<evidence type="ECO:0000256" key="3">
    <source>
        <dbReference type="ARBA" id="ARBA00022729"/>
    </source>
</evidence>
<comment type="similarity">
    <text evidence="2">Belongs to the MipA/OmpV family.</text>
</comment>
<feature type="chain" id="PRO_5046228043" evidence="6">
    <location>
        <begin position="22"/>
        <end position="279"/>
    </location>
</feature>
<evidence type="ECO:0000313" key="8">
    <source>
        <dbReference type="Proteomes" id="UP000663992"/>
    </source>
</evidence>
<name>A0ABS3CWI4_9ALTE</name>
<gene>
    <name evidence="7" type="ORF">J0A65_16555</name>
</gene>
<keyword evidence="8" id="KW-1185">Reference proteome</keyword>
<feature type="signal peptide" evidence="6">
    <location>
        <begin position="1"/>
        <end position="21"/>
    </location>
</feature>